<feature type="signal peptide" evidence="1">
    <location>
        <begin position="1"/>
        <end position="15"/>
    </location>
</feature>
<organism evidence="2 3">
    <name type="scientific">Blepharisma stoltei</name>
    <dbReference type="NCBI Taxonomy" id="1481888"/>
    <lineage>
        <taxon>Eukaryota</taxon>
        <taxon>Sar</taxon>
        <taxon>Alveolata</taxon>
        <taxon>Ciliophora</taxon>
        <taxon>Postciliodesmatophora</taxon>
        <taxon>Heterotrichea</taxon>
        <taxon>Heterotrichida</taxon>
        <taxon>Blepharismidae</taxon>
        <taxon>Blepharisma</taxon>
    </lineage>
</organism>
<reference evidence="2" key="1">
    <citation type="submission" date="2021-09" db="EMBL/GenBank/DDBJ databases">
        <authorList>
            <consortium name="AG Swart"/>
            <person name="Singh M."/>
            <person name="Singh A."/>
            <person name="Seah K."/>
            <person name="Emmerich C."/>
        </authorList>
    </citation>
    <scope>NUCLEOTIDE SEQUENCE</scope>
    <source>
        <strain evidence="2">ATCC30299</strain>
    </source>
</reference>
<dbReference type="InterPro" id="IPR046341">
    <property type="entry name" value="SET_dom_sf"/>
</dbReference>
<feature type="chain" id="PRO_5043919607" evidence="1">
    <location>
        <begin position="16"/>
        <end position="441"/>
    </location>
</feature>
<protein>
    <submittedName>
        <fullName evidence="2">Uncharacterized protein</fullName>
    </submittedName>
</protein>
<dbReference type="GO" id="GO:0016279">
    <property type="term" value="F:protein-lysine N-methyltransferase activity"/>
    <property type="evidence" value="ECO:0007669"/>
    <property type="project" value="TreeGrafter"/>
</dbReference>
<comment type="caution">
    <text evidence="2">The sequence shown here is derived from an EMBL/GenBank/DDBJ whole genome shotgun (WGS) entry which is preliminary data.</text>
</comment>
<dbReference type="EMBL" id="CAJZBQ010000046">
    <property type="protein sequence ID" value="CAG9328492.1"/>
    <property type="molecule type" value="Genomic_DNA"/>
</dbReference>
<evidence type="ECO:0000313" key="2">
    <source>
        <dbReference type="EMBL" id="CAG9328492.1"/>
    </source>
</evidence>
<keyword evidence="1" id="KW-0732">Signal</keyword>
<dbReference type="SUPFAM" id="SSF82199">
    <property type="entry name" value="SET domain"/>
    <property type="match status" value="1"/>
</dbReference>
<dbReference type="InterPro" id="IPR050600">
    <property type="entry name" value="SETD3_SETD6_MTase"/>
</dbReference>
<dbReference type="PANTHER" id="PTHR13271">
    <property type="entry name" value="UNCHARACTERIZED PUTATIVE METHYLTRANSFERASE"/>
    <property type="match status" value="1"/>
</dbReference>
<dbReference type="Proteomes" id="UP001162131">
    <property type="component" value="Unassembled WGS sequence"/>
</dbReference>
<keyword evidence="3" id="KW-1185">Reference proteome</keyword>
<name>A0AAU9K3D7_9CILI</name>
<gene>
    <name evidence="2" type="ORF">BSTOLATCC_MIC46493</name>
</gene>
<dbReference type="AlphaFoldDB" id="A0AAU9K3D7"/>
<dbReference type="Gene3D" id="3.90.1410.10">
    <property type="entry name" value="set domain protein methyltransferase, domain 1"/>
    <property type="match status" value="1"/>
</dbReference>
<evidence type="ECO:0000256" key="1">
    <source>
        <dbReference type="SAM" id="SignalP"/>
    </source>
</evidence>
<evidence type="ECO:0000313" key="3">
    <source>
        <dbReference type="Proteomes" id="UP001162131"/>
    </source>
</evidence>
<dbReference type="PANTHER" id="PTHR13271:SF123">
    <property type="entry name" value="RIBULOSE-1,5-BISPHOSPHATE CARBOXYLASE_OXYGENASE SMALL SUBUNIT N-METHYLTRANSFERASE I-RELATED"/>
    <property type="match status" value="1"/>
</dbReference>
<proteinExistence type="predicted"/>
<accession>A0AAU9K3D7</accession>
<sequence>MQLFVLSCLLFVTSSYIIPESSQEDKEAIYGDISQHLIGVKIKYFPEEKRYGIVATRDIRRYEPIAMFPINIGIISFDQFPWYSYLYPLGDFTIIAGRLIYEKFINQYRHWGNIYVYTYPSEIDNLHNWTAAEHEYLLNIFQKKAEINFPLDYESGHADFVKALERIPSLKKDCPHCFTKEVWNWAYAITISHATEINKKQWKKIKEYPAQVGDENISGLCILPIVEMIKQESLPLKYRSASEPVGISFQGFPPAGVLSADRNIKAHTEVIWSRGPRRNFNMAIGFGFVLDKNLDDCVMAELPRIDYCPMKAQADSTACGFFAYYNNFNEDLFNYALKVQGVELDHFVSDLDEYFDSLDTNEEVAAYYGALIKYRDSVMTSVEKCKVPYRSIMRKMERGDYENNRYKMVDKICIGHYSTIFTHKKMTERALLKSLLFELSL</sequence>